<keyword evidence="3" id="KW-1185">Reference proteome</keyword>
<feature type="compositionally biased region" description="Basic and acidic residues" evidence="1">
    <location>
        <begin position="79"/>
        <end position="89"/>
    </location>
</feature>
<comment type="caution">
    <text evidence="2">The sequence shown here is derived from an EMBL/GenBank/DDBJ whole genome shotgun (WGS) entry which is preliminary data.</text>
</comment>
<dbReference type="Proteomes" id="UP000499080">
    <property type="component" value="Unassembled WGS sequence"/>
</dbReference>
<dbReference type="EMBL" id="BGPR01000421">
    <property type="protein sequence ID" value="GBM19329.1"/>
    <property type="molecule type" value="Genomic_DNA"/>
</dbReference>
<reference evidence="2 3" key="1">
    <citation type="journal article" date="2019" name="Sci. Rep.">
        <title>Orb-weaving spider Araneus ventricosus genome elucidates the spidroin gene catalogue.</title>
        <authorList>
            <person name="Kono N."/>
            <person name="Nakamura H."/>
            <person name="Ohtoshi R."/>
            <person name="Moran D.A.P."/>
            <person name="Shinohara A."/>
            <person name="Yoshida Y."/>
            <person name="Fujiwara M."/>
            <person name="Mori M."/>
            <person name="Tomita M."/>
            <person name="Arakawa K."/>
        </authorList>
    </citation>
    <scope>NUCLEOTIDE SEQUENCE [LARGE SCALE GENOMIC DNA]</scope>
</reference>
<feature type="region of interest" description="Disordered" evidence="1">
    <location>
        <begin position="75"/>
        <end position="97"/>
    </location>
</feature>
<sequence>MWLGLSRFVLVDCGRRNFEQSRRSDGAWLGESLGSARVNGCTDTVRPLPPPLMCELFTETTDVLTSLRATSILPFPTTRNERTADEACRKTGRRNAA</sequence>
<accession>A0A4Y2DT83</accession>
<name>A0A4Y2DT83_ARAVE</name>
<organism evidence="2 3">
    <name type="scientific">Araneus ventricosus</name>
    <name type="common">Orbweaver spider</name>
    <name type="synonym">Epeira ventricosa</name>
    <dbReference type="NCBI Taxonomy" id="182803"/>
    <lineage>
        <taxon>Eukaryota</taxon>
        <taxon>Metazoa</taxon>
        <taxon>Ecdysozoa</taxon>
        <taxon>Arthropoda</taxon>
        <taxon>Chelicerata</taxon>
        <taxon>Arachnida</taxon>
        <taxon>Araneae</taxon>
        <taxon>Araneomorphae</taxon>
        <taxon>Entelegynae</taxon>
        <taxon>Araneoidea</taxon>
        <taxon>Araneidae</taxon>
        <taxon>Araneus</taxon>
    </lineage>
</organism>
<proteinExistence type="predicted"/>
<evidence type="ECO:0000313" key="3">
    <source>
        <dbReference type="Proteomes" id="UP000499080"/>
    </source>
</evidence>
<evidence type="ECO:0000256" key="1">
    <source>
        <dbReference type="SAM" id="MobiDB-lite"/>
    </source>
</evidence>
<protein>
    <submittedName>
        <fullName evidence="2">Uncharacterized protein</fullName>
    </submittedName>
</protein>
<evidence type="ECO:0000313" key="2">
    <source>
        <dbReference type="EMBL" id="GBM19329.1"/>
    </source>
</evidence>
<gene>
    <name evidence="2" type="ORF">AVEN_200262_1</name>
</gene>
<dbReference type="AlphaFoldDB" id="A0A4Y2DT83"/>